<comment type="function">
    <text evidence="1">Involved in DNA recombination.</text>
</comment>
<keyword evidence="5" id="KW-1133">Transmembrane helix</keyword>
<proteinExistence type="inferred from homology"/>
<evidence type="ECO:0000256" key="5">
    <source>
        <dbReference type="SAM" id="Phobius"/>
    </source>
</evidence>
<protein>
    <recommendedName>
        <fullName evidence="8">DNA recombination protein RmuC</fullName>
    </recommendedName>
</protein>
<feature type="transmembrane region" description="Helical" evidence="5">
    <location>
        <begin position="6"/>
        <end position="23"/>
    </location>
</feature>
<keyword evidence="5" id="KW-0472">Membrane</keyword>
<dbReference type="PANTHER" id="PTHR30563">
    <property type="entry name" value="DNA RECOMBINATION PROTEIN RMUC"/>
    <property type="match status" value="1"/>
</dbReference>
<dbReference type="PANTHER" id="PTHR30563:SF0">
    <property type="entry name" value="DNA RECOMBINATION PROTEIN RMUC"/>
    <property type="match status" value="1"/>
</dbReference>
<evidence type="ECO:0000313" key="6">
    <source>
        <dbReference type="EMBL" id="KKW33067.1"/>
    </source>
</evidence>
<dbReference type="EMBL" id="LCRI01000006">
    <property type="protein sequence ID" value="KKW33067.1"/>
    <property type="molecule type" value="Genomic_DNA"/>
</dbReference>
<evidence type="ECO:0008006" key="8">
    <source>
        <dbReference type="Google" id="ProtNLM"/>
    </source>
</evidence>
<accession>A0A0G1ZXB7</accession>
<comment type="caution">
    <text evidence="6">The sequence shown here is derived from an EMBL/GenBank/DDBJ whole genome shotgun (WGS) entry which is preliminary data.</text>
</comment>
<dbReference type="Proteomes" id="UP000034711">
    <property type="component" value="Unassembled WGS sequence"/>
</dbReference>
<evidence type="ECO:0000256" key="3">
    <source>
        <dbReference type="ARBA" id="ARBA00023054"/>
    </source>
</evidence>
<dbReference type="Pfam" id="PF02646">
    <property type="entry name" value="RmuC"/>
    <property type="match status" value="1"/>
</dbReference>
<sequence>MTQQQVILALLFLLGAGLIFYFFSRRNQKGTNNSQESLTVINELKQMRRDMEQVITQQRQEDQQKLDSIHDRLFRSSNDQSTQLQGNLRQTSDMIQTLVTQFTTQFKEQSGEFQTTQKQILDFGSQLADLQNILKNPKQRGILGEYFLETVLRNSLPPESFEMQFKFKDGEIVDAAVFVKEKIVPIDSKFSLENYNRLAVENNPSEKDRLEKLFLNDLKLRIKETSKYIRPEEGTVDFAFMFIPHEAIYYDLLINKIGVVGEDTENILQRAASQYHVIVVSPTSFLAYLQTVLQGLKALKIEERAQEIRQRVMELGKHLEAYTGYFQSVGKHLSTAANQYNLASKEFGKIDKDVIRITEGKVGQQFEPVEIERPVVE</sequence>
<evidence type="ECO:0000256" key="2">
    <source>
        <dbReference type="ARBA" id="ARBA00009840"/>
    </source>
</evidence>
<reference evidence="6 7" key="1">
    <citation type="journal article" date="2015" name="Nature">
        <title>rRNA introns, odd ribosomes, and small enigmatic genomes across a large radiation of phyla.</title>
        <authorList>
            <person name="Brown C.T."/>
            <person name="Hug L.A."/>
            <person name="Thomas B.C."/>
            <person name="Sharon I."/>
            <person name="Castelle C.J."/>
            <person name="Singh A."/>
            <person name="Wilkins M.J."/>
            <person name="Williams K.H."/>
            <person name="Banfield J.F."/>
        </authorList>
    </citation>
    <scope>NUCLEOTIDE SEQUENCE [LARGE SCALE GENOMIC DNA]</scope>
</reference>
<name>A0A0G1ZXB7_9BACT</name>
<organism evidence="6 7">
    <name type="scientific">Candidatus Uhrbacteria bacterium GW2011_GWA2_53_10</name>
    <dbReference type="NCBI Taxonomy" id="1618980"/>
    <lineage>
        <taxon>Bacteria</taxon>
        <taxon>Candidatus Uhriibacteriota</taxon>
    </lineage>
</organism>
<evidence type="ECO:0000256" key="1">
    <source>
        <dbReference type="ARBA" id="ARBA00003416"/>
    </source>
</evidence>
<keyword evidence="3" id="KW-0175">Coiled coil</keyword>
<keyword evidence="4" id="KW-0233">DNA recombination</keyword>
<keyword evidence="5" id="KW-0812">Transmembrane</keyword>
<evidence type="ECO:0000256" key="4">
    <source>
        <dbReference type="ARBA" id="ARBA00023172"/>
    </source>
</evidence>
<evidence type="ECO:0000313" key="7">
    <source>
        <dbReference type="Proteomes" id="UP000034711"/>
    </source>
</evidence>
<comment type="similarity">
    <text evidence="2">Belongs to the RmuC family.</text>
</comment>
<dbReference type="AlphaFoldDB" id="A0A0G1ZXB7"/>
<dbReference type="GO" id="GO:0006310">
    <property type="term" value="P:DNA recombination"/>
    <property type="evidence" value="ECO:0007669"/>
    <property type="project" value="UniProtKB-KW"/>
</dbReference>
<dbReference type="InterPro" id="IPR003798">
    <property type="entry name" value="DNA_recombination_RmuC"/>
</dbReference>
<gene>
    <name evidence="6" type="ORF">UY77_C0006G0004</name>
</gene>